<protein>
    <submittedName>
        <fullName evidence="2">Uncharacterized protein</fullName>
    </submittedName>
</protein>
<evidence type="ECO:0000256" key="1">
    <source>
        <dbReference type="SAM" id="MobiDB-lite"/>
    </source>
</evidence>
<evidence type="ECO:0000313" key="2">
    <source>
        <dbReference type="EMBL" id="TWT67539.1"/>
    </source>
</evidence>
<dbReference type="AlphaFoldDB" id="A0A5C5XY93"/>
<gene>
    <name evidence="2" type="ORF">CA85_23900</name>
</gene>
<sequence>MRTSITPHDFVRPANTPSSGGSRAVDWWISKFQCEKGVRPDWRAGVSDGVASCYFVTKNEPLSATLNMGRR</sequence>
<keyword evidence="3" id="KW-1185">Reference proteome</keyword>
<proteinExistence type="predicted"/>
<name>A0A5C5XY93_9BACT</name>
<dbReference type="Proteomes" id="UP000318053">
    <property type="component" value="Unassembled WGS sequence"/>
</dbReference>
<organism evidence="2 3">
    <name type="scientific">Allorhodopirellula solitaria</name>
    <dbReference type="NCBI Taxonomy" id="2527987"/>
    <lineage>
        <taxon>Bacteria</taxon>
        <taxon>Pseudomonadati</taxon>
        <taxon>Planctomycetota</taxon>
        <taxon>Planctomycetia</taxon>
        <taxon>Pirellulales</taxon>
        <taxon>Pirellulaceae</taxon>
        <taxon>Allorhodopirellula</taxon>
    </lineage>
</organism>
<feature type="region of interest" description="Disordered" evidence="1">
    <location>
        <begin position="1"/>
        <end position="22"/>
    </location>
</feature>
<evidence type="ECO:0000313" key="3">
    <source>
        <dbReference type="Proteomes" id="UP000318053"/>
    </source>
</evidence>
<comment type="caution">
    <text evidence="2">The sequence shown here is derived from an EMBL/GenBank/DDBJ whole genome shotgun (WGS) entry which is preliminary data.</text>
</comment>
<accession>A0A5C5XY93</accession>
<dbReference type="EMBL" id="SJPK01000004">
    <property type="protein sequence ID" value="TWT67539.1"/>
    <property type="molecule type" value="Genomic_DNA"/>
</dbReference>
<reference evidence="2 3" key="1">
    <citation type="submission" date="2019-02" db="EMBL/GenBank/DDBJ databases">
        <title>Deep-cultivation of Planctomycetes and their phenomic and genomic characterization uncovers novel biology.</title>
        <authorList>
            <person name="Wiegand S."/>
            <person name="Jogler M."/>
            <person name="Boedeker C."/>
            <person name="Pinto D."/>
            <person name="Vollmers J."/>
            <person name="Rivas-Marin E."/>
            <person name="Kohn T."/>
            <person name="Peeters S.H."/>
            <person name="Heuer A."/>
            <person name="Rast P."/>
            <person name="Oberbeckmann S."/>
            <person name="Bunk B."/>
            <person name="Jeske O."/>
            <person name="Meyerdierks A."/>
            <person name="Storesund J.E."/>
            <person name="Kallscheuer N."/>
            <person name="Luecker S."/>
            <person name="Lage O.M."/>
            <person name="Pohl T."/>
            <person name="Merkel B.J."/>
            <person name="Hornburger P."/>
            <person name="Mueller R.-W."/>
            <person name="Bruemmer F."/>
            <person name="Labrenz M."/>
            <person name="Spormann A.M."/>
            <person name="Op Den Camp H."/>
            <person name="Overmann J."/>
            <person name="Amann R."/>
            <person name="Jetten M.S.M."/>
            <person name="Mascher T."/>
            <person name="Medema M.H."/>
            <person name="Devos D.P."/>
            <person name="Kaster A.-K."/>
            <person name="Ovreas L."/>
            <person name="Rohde M."/>
            <person name="Galperin M.Y."/>
            <person name="Jogler C."/>
        </authorList>
    </citation>
    <scope>NUCLEOTIDE SEQUENCE [LARGE SCALE GENOMIC DNA]</scope>
    <source>
        <strain evidence="2 3">CA85</strain>
    </source>
</reference>